<comment type="caution">
    <text evidence="1">The sequence shown here is derived from an EMBL/GenBank/DDBJ whole genome shotgun (WGS) entry which is preliminary data.</text>
</comment>
<organism evidence="1 2">
    <name type="scientific">Shewanella zhuhaiensis</name>
    <dbReference type="NCBI Taxonomy" id="2919576"/>
    <lineage>
        <taxon>Bacteria</taxon>
        <taxon>Pseudomonadati</taxon>
        <taxon>Pseudomonadota</taxon>
        <taxon>Gammaproteobacteria</taxon>
        <taxon>Alteromonadales</taxon>
        <taxon>Shewanellaceae</taxon>
        <taxon>Shewanella</taxon>
    </lineage>
</organism>
<dbReference type="AlphaFoldDB" id="A0AAJ1BGD3"/>
<proteinExistence type="predicted"/>
<keyword evidence="2" id="KW-1185">Reference proteome</keyword>
<dbReference type="Proteomes" id="UP001297581">
    <property type="component" value="Unassembled WGS sequence"/>
</dbReference>
<dbReference type="EMBL" id="JAKUDL010000002">
    <property type="protein sequence ID" value="MCH4294208.1"/>
    <property type="molecule type" value="Genomic_DNA"/>
</dbReference>
<accession>A0AAJ1BGD3</accession>
<evidence type="ECO:0000313" key="2">
    <source>
        <dbReference type="Proteomes" id="UP001297581"/>
    </source>
</evidence>
<sequence length="133" mass="15587">MQRKQLTAFLAGRVALIQAEQQVMDVKVVRLELRTWGNWWMRHEYGRGFAGRSACDKLKEPVTFGNTFRPVPEINPPSHIERTGRRVEQLTPDARRAIRAEYLCRGNWALCEFESKSSFIFWIRSAERAMLNF</sequence>
<reference evidence="1 2" key="1">
    <citation type="submission" date="2022-02" db="EMBL/GenBank/DDBJ databases">
        <title>The genome sequence of Shewanella sp. 3B26.</title>
        <authorList>
            <person name="Du J."/>
        </authorList>
    </citation>
    <scope>NUCLEOTIDE SEQUENCE [LARGE SCALE GENOMIC DNA]</scope>
    <source>
        <strain evidence="1 2">3B26</strain>
    </source>
</reference>
<name>A0AAJ1BGD3_9GAMM</name>
<protein>
    <submittedName>
        <fullName evidence="1">Uncharacterized protein</fullName>
    </submittedName>
</protein>
<evidence type="ECO:0000313" key="1">
    <source>
        <dbReference type="EMBL" id="MCH4294208.1"/>
    </source>
</evidence>
<gene>
    <name evidence="1" type="ORF">MJ923_07805</name>
</gene>
<dbReference type="RefSeq" id="WP_240590599.1">
    <property type="nucleotide sequence ID" value="NZ_JAKUDL010000002.1"/>
</dbReference>